<sequence>MSDNNTQSPVLPSGSPVASPIVSTPTGAATSTPANPATSPSTTAGGSPAPAPSSPTAVVPSPSTPPAPATTSTTSQPPPPAPSTSTSAPAPAPEPSTTSTPPAPETTTQPTTSEQAPASTQITTVESSVVTNPGGQTSTVIRTITTTAPRASTTSESTAATSTGTNGPISPGGGGGGGLSSGGKIAVAVVVPIVAVALIILAGLYFWRKRKAKKDAEEERRKEVEDYAYNPNADPTIPAVGGAGGDGSYEMREDASSAGYRGWGTTTLAGSTGRKASTTMSGGNTGQAYSDITSQTHGNISDTRSGEHLLNENQYGGDGEILGAMGPSAALNRANGVQRGPSNASSSYSAAGRSDGSSAAEGVGMAYSGAGGNGYYDQYGSSNPYGQDAYNGDGRPSELPGQPIIQDNPARRNTRIESPSHYPQQSAGISQNFYAAEGVGMAYSGAGGNGYYDQYGSSNPYGQDAYNGDGRPSELPGQPIIQDNPSRRNTRIESPSHYPQQSAGISQNF</sequence>
<feature type="compositionally biased region" description="Low complexity" evidence="1">
    <location>
        <begin position="83"/>
        <end position="118"/>
    </location>
</feature>
<gene>
    <name evidence="3" type="ORF">BN1723_012183</name>
</gene>
<dbReference type="EMBL" id="CVQI01011225">
    <property type="protein sequence ID" value="CRK20872.1"/>
    <property type="molecule type" value="Genomic_DNA"/>
</dbReference>
<evidence type="ECO:0000313" key="3">
    <source>
        <dbReference type="EMBL" id="CRK20872.1"/>
    </source>
</evidence>
<feature type="region of interest" description="Disordered" evidence="1">
    <location>
        <begin position="332"/>
        <end position="360"/>
    </location>
</feature>
<evidence type="ECO:0000313" key="4">
    <source>
        <dbReference type="Proteomes" id="UP000045706"/>
    </source>
</evidence>
<feature type="compositionally biased region" description="Polar residues" evidence="1">
    <location>
        <begin position="1"/>
        <end position="10"/>
    </location>
</feature>
<keyword evidence="2" id="KW-0812">Transmembrane</keyword>
<feature type="compositionally biased region" description="Polar residues" evidence="1">
    <location>
        <begin position="119"/>
        <end position="136"/>
    </location>
</feature>
<feature type="compositionally biased region" description="Low complexity" evidence="1">
    <location>
        <begin position="340"/>
        <end position="360"/>
    </location>
</feature>
<evidence type="ECO:0000256" key="1">
    <source>
        <dbReference type="SAM" id="MobiDB-lite"/>
    </source>
</evidence>
<protein>
    <submittedName>
        <fullName evidence="3">Uncharacterized protein</fullName>
    </submittedName>
</protein>
<feature type="compositionally biased region" description="Gly residues" evidence="1">
    <location>
        <begin position="170"/>
        <end position="180"/>
    </location>
</feature>
<feature type="compositionally biased region" description="Low complexity" evidence="1">
    <location>
        <begin position="23"/>
        <end position="61"/>
    </location>
</feature>
<reference evidence="4" key="1">
    <citation type="submission" date="2015-05" db="EMBL/GenBank/DDBJ databases">
        <authorList>
            <person name="Fogelqvist Johan"/>
        </authorList>
    </citation>
    <scope>NUCLEOTIDE SEQUENCE [LARGE SCALE GENOMIC DNA]</scope>
</reference>
<accession>A0A0G4LFR6</accession>
<feature type="compositionally biased region" description="Polar residues" evidence="1">
    <location>
        <begin position="497"/>
        <end position="509"/>
    </location>
</feature>
<keyword evidence="2" id="KW-0472">Membrane</keyword>
<organism evidence="3 4">
    <name type="scientific">Verticillium longisporum</name>
    <name type="common">Verticillium dahliae var. longisporum</name>
    <dbReference type="NCBI Taxonomy" id="100787"/>
    <lineage>
        <taxon>Eukaryota</taxon>
        <taxon>Fungi</taxon>
        <taxon>Dikarya</taxon>
        <taxon>Ascomycota</taxon>
        <taxon>Pezizomycotina</taxon>
        <taxon>Sordariomycetes</taxon>
        <taxon>Hypocreomycetidae</taxon>
        <taxon>Glomerellales</taxon>
        <taxon>Plectosphaerellaceae</taxon>
        <taxon>Verticillium</taxon>
    </lineage>
</organism>
<feature type="region of interest" description="Disordered" evidence="1">
    <location>
        <begin position="1"/>
        <end position="180"/>
    </location>
</feature>
<feature type="transmembrane region" description="Helical" evidence="2">
    <location>
        <begin position="185"/>
        <end position="207"/>
    </location>
</feature>
<keyword evidence="2" id="KW-1133">Transmembrane helix</keyword>
<feature type="compositionally biased region" description="Low complexity" evidence="1">
    <location>
        <begin position="137"/>
        <end position="169"/>
    </location>
</feature>
<feature type="region of interest" description="Disordered" evidence="1">
    <location>
        <begin position="383"/>
        <end position="407"/>
    </location>
</feature>
<proteinExistence type="predicted"/>
<evidence type="ECO:0000256" key="2">
    <source>
        <dbReference type="SAM" id="Phobius"/>
    </source>
</evidence>
<dbReference type="AlphaFoldDB" id="A0A0G4LFR6"/>
<feature type="region of interest" description="Disordered" evidence="1">
    <location>
        <begin position="447"/>
        <end position="509"/>
    </location>
</feature>
<dbReference type="Proteomes" id="UP000045706">
    <property type="component" value="Unassembled WGS sequence"/>
</dbReference>
<name>A0A0G4LFR6_VERLO</name>